<dbReference type="GO" id="GO:0003351">
    <property type="term" value="P:epithelial cilium movement involved in extracellular fluid movement"/>
    <property type="evidence" value="ECO:0007669"/>
    <property type="project" value="TreeGrafter"/>
</dbReference>
<dbReference type="GO" id="GO:0036159">
    <property type="term" value="P:inner dynein arm assembly"/>
    <property type="evidence" value="ECO:0007669"/>
    <property type="project" value="TreeGrafter"/>
</dbReference>
<dbReference type="GO" id="GO:0007399">
    <property type="term" value="P:nervous system development"/>
    <property type="evidence" value="ECO:0007669"/>
    <property type="project" value="UniProtKB-KW"/>
</dbReference>
<keyword evidence="4" id="KW-0677">Repeat</keyword>
<dbReference type="OrthoDB" id="348005at2759"/>
<feature type="region of interest" description="Disordered" evidence="12">
    <location>
        <begin position="165"/>
        <end position="212"/>
    </location>
</feature>
<reference evidence="14 15" key="1">
    <citation type="submission" date="2019-09" db="EMBL/GenBank/DDBJ databases">
        <title>Bird 10,000 Genomes (B10K) Project - Family phase.</title>
        <authorList>
            <person name="Zhang G."/>
        </authorList>
    </citation>
    <scope>NUCLEOTIDE SEQUENCE [LARGE SCALE GENOMIC DNA]</scope>
    <source>
        <strain evidence="14">B10K-DU-021-26</strain>
        <tissue evidence="14">Mixed tissue sample</tissue>
    </source>
</reference>
<dbReference type="InterPro" id="IPR011990">
    <property type="entry name" value="TPR-like_helical_dom_sf"/>
</dbReference>
<keyword evidence="3" id="KW-0963">Cytoplasm</keyword>
<gene>
    <name evidence="14" type="primary">Dnaaf4</name>
    <name evidence="14" type="ORF">COLPIC_R06991</name>
</gene>
<dbReference type="FunFam" id="1.25.40.10:FF:000176">
    <property type="entry name" value="dynein assembly factor 4, axonemal isoform X1"/>
    <property type="match status" value="1"/>
</dbReference>
<dbReference type="EMBL" id="VYZG01000083">
    <property type="protein sequence ID" value="NWQ74276.1"/>
    <property type="molecule type" value="Genomic_DNA"/>
</dbReference>
<dbReference type="AlphaFoldDB" id="A0A7K4RLK1"/>
<evidence type="ECO:0000256" key="3">
    <source>
        <dbReference type="ARBA" id="ARBA00022490"/>
    </source>
</evidence>
<keyword evidence="5 11" id="KW-0802">TPR repeat</keyword>
<dbReference type="InterPro" id="IPR052004">
    <property type="entry name" value="Dynein_assembly_factor_4"/>
</dbReference>
<evidence type="ECO:0000256" key="11">
    <source>
        <dbReference type="PROSITE-ProRule" id="PRU00339"/>
    </source>
</evidence>
<comment type="caution">
    <text evidence="14">The sequence shown here is derived from an EMBL/GenBank/DDBJ whole genome shotgun (WGS) entry which is preliminary data.</text>
</comment>
<dbReference type="GO" id="GO:0043005">
    <property type="term" value="C:neuron projection"/>
    <property type="evidence" value="ECO:0007669"/>
    <property type="project" value="UniProtKB-SubCell"/>
</dbReference>
<dbReference type="Gene3D" id="2.60.40.790">
    <property type="match status" value="1"/>
</dbReference>
<evidence type="ECO:0000313" key="15">
    <source>
        <dbReference type="Proteomes" id="UP000530263"/>
    </source>
</evidence>
<proteinExistence type="predicted"/>
<evidence type="ECO:0000256" key="2">
    <source>
        <dbReference type="ARBA" id="ARBA00004487"/>
    </source>
</evidence>
<dbReference type="GO" id="GO:0120293">
    <property type="term" value="C:dynein axonemal particle"/>
    <property type="evidence" value="ECO:0007669"/>
    <property type="project" value="UniProtKB-SubCell"/>
</dbReference>
<evidence type="ECO:0000256" key="12">
    <source>
        <dbReference type="SAM" id="MobiDB-lite"/>
    </source>
</evidence>
<dbReference type="Gene3D" id="1.25.40.10">
    <property type="entry name" value="Tetratricopeptide repeat domain"/>
    <property type="match status" value="1"/>
</dbReference>
<feature type="domain" description="CS" evidence="13">
    <location>
        <begin position="3"/>
        <end position="87"/>
    </location>
</feature>
<organism evidence="14 15">
    <name type="scientific">Columbina picui</name>
    <name type="common">Picui ground-dove</name>
    <dbReference type="NCBI Taxonomy" id="115618"/>
    <lineage>
        <taxon>Eukaryota</taxon>
        <taxon>Metazoa</taxon>
        <taxon>Chordata</taxon>
        <taxon>Craniata</taxon>
        <taxon>Vertebrata</taxon>
        <taxon>Euteleostomi</taxon>
        <taxon>Archelosauria</taxon>
        <taxon>Archosauria</taxon>
        <taxon>Dinosauria</taxon>
        <taxon>Saurischia</taxon>
        <taxon>Theropoda</taxon>
        <taxon>Coelurosauria</taxon>
        <taxon>Aves</taxon>
        <taxon>Neognathae</taxon>
        <taxon>Neoaves</taxon>
        <taxon>Columbimorphae</taxon>
        <taxon>Columbiformes</taxon>
        <taxon>Columbidae</taxon>
        <taxon>Columbina</taxon>
    </lineage>
</organism>
<name>A0A7K4RLK1_COLPI</name>
<dbReference type="CDD" id="cd06469">
    <property type="entry name" value="p23_DYX1C1_like"/>
    <property type="match status" value="1"/>
</dbReference>
<feature type="non-terminal residue" evidence="14">
    <location>
        <position position="424"/>
    </location>
</feature>
<dbReference type="GO" id="GO:0005634">
    <property type="term" value="C:nucleus"/>
    <property type="evidence" value="ECO:0007669"/>
    <property type="project" value="UniProtKB-SubCell"/>
</dbReference>
<evidence type="ECO:0000256" key="1">
    <source>
        <dbReference type="ARBA" id="ARBA00004123"/>
    </source>
</evidence>
<dbReference type="Proteomes" id="UP000530263">
    <property type="component" value="Unassembled WGS sequence"/>
</dbReference>
<dbReference type="FunFam" id="2.60.40.790:FF:000015">
    <property type="entry name" value="dynein assembly factor 4, axonemal isoform X1"/>
    <property type="match status" value="1"/>
</dbReference>
<keyword evidence="6" id="KW-0524">Neurogenesis</keyword>
<dbReference type="GO" id="GO:0005576">
    <property type="term" value="C:extracellular region"/>
    <property type="evidence" value="ECO:0007669"/>
    <property type="project" value="GOC"/>
</dbReference>
<feature type="compositionally biased region" description="Basic and acidic residues" evidence="12">
    <location>
        <begin position="165"/>
        <end position="197"/>
    </location>
</feature>
<dbReference type="GO" id="GO:0007368">
    <property type="term" value="P:determination of left/right symmetry"/>
    <property type="evidence" value="ECO:0007669"/>
    <property type="project" value="TreeGrafter"/>
</dbReference>
<dbReference type="GO" id="GO:0036158">
    <property type="term" value="P:outer dynein arm assembly"/>
    <property type="evidence" value="ECO:0007669"/>
    <property type="project" value="TreeGrafter"/>
</dbReference>
<keyword evidence="8" id="KW-0966">Cell projection</keyword>
<dbReference type="InterPro" id="IPR007052">
    <property type="entry name" value="CS_dom"/>
</dbReference>
<keyword evidence="15" id="KW-1185">Reference proteome</keyword>
<dbReference type="GO" id="GO:0007507">
    <property type="term" value="P:heart development"/>
    <property type="evidence" value="ECO:0007669"/>
    <property type="project" value="TreeGrafter"/>
</dbReference>
<dbReference type="InterPro" id="IPR008978">
    <property type="entry name" value="HSP20-like_chaperone"/>
</dbReference>
<evidence type="ECO:0000313" key="14">
    <source>
        <dbReference type="EMBL" id="NWQ74276.1"/>
    </source>
</evidence>
<evidence type="ECO:0000259" key="13">
    <source>
        <dbReference type="PROSITE" id="PS51203"/>
    </source>
</evidence>
<dbReference type="SUPFAM" id="SSF49764">
    <property type="entry name" value="HSP20-like chaperones"/>
    <property type="match status" value="1"/>
</dbReference>
<evidence type="ECO:0000256" key="4">
    <source>
        <dbReference type="ARBA" id="ARBA00022737"/>
    </source>
</evidence>
<feature type="non-terminal residue" evidence="14">
    <location>
        <position position="1"/>
    </location>
</feature>
<accession>A0A7K4RLK1</accession>
<dbReference type="PANTHER" id="PTHR46492">
    <property type="entry name" value="DYNEIN ASSEMBLY FACTOR 4, AXONEMAL"/>
    <property type="match status" value="1"/>
</dbReference>
<dbReference type="SMART" id="SM00028">
    <property type="entry name" value="TPR"/>
    <property type="match status" value="3"/>
</dbReference>
<evidence type="ECO:0000256" key="5">
    <source>
        <dbReference type="ARBA" id="ARBA00022803"/>
    </source>
</evidence>
<dbReference type="Pfam" id="PF13181">
    <property type="entry name" value="TPR_8"/>
    <property type="match status" value="1"/>
</dbReference>
<evidence type="ECO:0000256" key="7">
    <source>
        <dbReference type="ARBA" id="ARBA00023242"/>
    </source>
</evidence>
<dbReference type="PANTHER" id="PTHR46492:SF1">
    <property type="entry name" value="DYNEIN AXONEMAL ASSEMBLY FACTOR 4"/>
    <property type="match status" value="1"/>
</dbReference>
<evidence type="ECO:0000256" key="6">
    <source>
        <dbReference type="ARBA" id="ARBA00022902"/>
    </source>
</evidence>
<comment type="subcellular location">
    <subcellularLocation>
        <location evidence="2">Cell projection</location>
        <location evidence="2">Neuron projection</location>
    </subcellularLocation>
    <subcellularLocation>
        <location evidence="9">Dynein axonemal particle</location>
    </subcellularLocation>
    <subcellularLocation>
        <location evidence="1">Nucleus</location>
    </subcellularLocation>
</comment>
<dbReference type="GO" id="GO:0030331">
    <property type="term" value="F:nuclear estrogen receptor binding"/>
    <property type="evidence" value="ECO:0007669"/>
    <property type="project" value="TreeGrafter"/>
</dbReference>
<dbReference type="PROSITE" id="PS51203">
    <property type="entry name" value="CS"/>
    <property type="match status" value="1"/>
</dbReference>
<evidence type="ECO:0000256" key="9">
    <source>
        <dbReference type="ARBA" id="ARBA00024190"/>
    </source>
</evidence>
<sequence length="424" mass="48788">MPVWLRQFGWRQTPAAVYLSLPLRGVRVTAANIFCTEQYLKVSVPPFLFEAVLYAPIDDTNSTAKIGNGIIFFTLYKKEVAMWDSLTLSNANKEKLQYLRENAVLKAHEKAKEETEAKKVTKQEHKKYTLEATMKLEEAEMKRIEDLKEKERQKVTKELELWSKKQKDTEKQKRAQKGEELHQEVEQLKEKKKEKMNKAGIPNEGTSKTRLKPTKGCCDSYSMFSENLKEEWLPAPQSAATIKINFTPRVFPTALRESRVAEEEEWLHKQAEAQRTINADLSELEDLKEEEKNPDWLKDKGNKMFATGNYLAAVNAYNLAVRLNNKLPLLYLNRAACHLKMRNLHKAIEDSSKALELLTPPVPDNANARVKAYVRRGTAFCQLELYTEGLQDYEAALKIDPKNETIEKDAEKIRHLIQGTTQDS</sequence>
<dbReference type="InterPro" id="IPR037894">
    <property type="entry name" value="CS_DYX1C1"/>
</dbReference>
<dbReference type="PROSITE" id="PS50005">
    <property type="entry name" value="TPR"/>
    <property type="match status" value="1"/>
</dbReference>
<dbReference type="SUPFAM" id="SSF48452">
    <property type="entry name" value="TPR-like"/>
    <property type="match status" value="1"/>
</dbReference>
<dbReference type="Pfam" id="PF04969">
    <property type="entry name" value="CS"/>
    <property type="match status" value="1"/>
</dbReference>
<dbReference type="InterPro" id="IPR019734">
    <property type="entry name" value="TPR_rpt"/>
</dbReference>
<keyword evidence="7" id="KW-0539">Nucleus</keyword>
<feature type="repeat" description="TPR" evidence="11">
    <location>
        <begin position="370"/>
        <end position="403"/>
    </location>
</feature>
<evidence type="ECO:0000256" key="10">
    <source>
        <dbReference type="ARBA" id="ARBA00024430"/>
    </source>
</evidence>
<evidence type="ECO:0000256" key="8">
    <source>
        <dbReference type="ARBA" id="ARBA00023273"/>
    </source>
</evidence>
<protein>
    <recommendedName>
        <fullName evidence="10">Dynein axonemal assembly factor 4</fullName>
    </recommendedName>
</protein>